<keyword evidence="2" id="KW-0067">ATP-binding</keyword>
<dbReference type="AlphaFoldDB" id="A0A139HU13"/>
<dbReference type="InterPro" id="IPR029033">
    <property type="entry name" value="His_PPase_superfam"/>
</dbReference>
<dbReference type="EMBL" id="LFZN01000009">
    <property type="protein sequence ID" value="KXT05926.1"/>
    <property type="molecule type" value="Genomic_DNA"/>
</dbReference>
<dbReference type="Pfam" id="PF01591">
    <property type="entry name" value="6PF2K"/>
    <property type="match status" value="2"/>
</dbReference>
<dbReference type="PRINTS" id="PR00991">
    <property type="entry name" value="6PFRUCTKNASE"/>
</dbReference>
<keyword evidence="7" id="KW-1185">Reference proteome</keyword>
<proteinExistence type="predicted"/>
<feature type="coiled-coil region" evidence="3">
    <location>
        <begin position="925"/>
        <end position="952"/>
    </location>
</feature>
<sequence>MPHFTAADKDDSILNNAHSAGTCSCVAEDTSDLGRYRRRQSQLSKLAKAAMISNGNQQTSQHTTTDQRRWSNEVAPADDRQVDQLRNHLDKTLKPTTSASNAISTIHFDGSHEYLQLPHKQPPYQHRSASLAAAISGSLSDTNSATMALNDTPATTAPSSPRLTGNTSAPSSHGSDSPGNASRMVLPPQRQNSGTSTPRIRPTTLDIPGLTKSKVSPDGRIAQRDVGSKLVIVMVGLPARGKSYITKKLARYLNWLQHDTRIFNVGERRRVVAGGPNALEKTRSQQIRDERHDSKRESMAAITTPSVVDQHEPLARSSTNNTHGHEHSVAQIILNGETKLEAPATPAKEKQDSIASMNGNTNHGREEPQRKQSLATLVMARDAPEIKEEKIDEEKEEEGEDNMEQNSAFFDPQNKKASMIREQVAKQTLDDLLDYILDQNGSVGILDATNSTLQRRKMIMDHIRERAGPQLNVLFLESSCVDQDLLEANMRLKLNGPDYKEMDPVIALEDFRKRVQEYEKAYVPLGEYEEKHNMPYIQMVDVGRKVISHQIKGFLMAQANYYLLNFNLAPRQIWITRHGLSMDNVSGKIGGDSDLAPEGHLYAKSLARFMDEKRREWDLKQMENIKKTHFPPQPGDVTPPNPYYQPQSPTFNDNDSIITEASALGYELKPFCVWTSMLKRSIQTAQYFNEEDYDTKQMRMLDELNAGVMEGLTYNCISTQFPDEYRSRRADKLHYRYPGPGGEGYLDIINRLRPVIVELERMTDHVLLVGHRSVARVLLAYFRGLKREEVADLDVPLGMLYCLEPKPYGVDFKAYKWDKNREWFFECPDFELKRAEDDMQFPKFIIVDFHFHFLIHSCDNFSCHRINTFIAIKMGGPNLEIFKFGMYIMFPIGFMYYFGVNLDSRFSVPDFWPKRGQTHEIPFERDEIREEVERLKQRRLAARARRLAMEQQEGGVKQEQERDIEVVPREYLKNTHVVTPETGEQVGKKTGWFGWWK</sequence>
<dbReference type="STRING" id="321146.A0A139HU13"/>
<feature type="compositionally biased region" description="Basic and acidic residues" evidence="4">
    <location>
        <begin position="65"/>
        <end position="75"/>
    </location>
</feature>
<dbReference type="GO" id="GO:0006000">
    <property type="term" value="P:fructose metabolic process"/>
    <property type="evidence" value="ECO:0007669"/>
    <property type="project" value="InterPro"/>
</dbReference>
<feature type="compositionally biased region" description="Polar residues" evidence="4">
    <location>
        <begin position="53"/>
        <end position="64"/>
    </location>
</feature>
<feature type="region of interest" description="Disordered" evidence="4">
    <location>
        <begin position="342"/>
        <end position="408"/>
    </location>
</feature>
<evidence type="ECO:0000256" key="3">
    <source>
        <dbReference type="SAM" id="Coils"/>
    </source>
</evidence>
<dbReference type="OrthoDB" id="267323at2759"/>
<organism evidence="6 7">
    <name type="scientific">Pseudocercospora eumusae</name>
    <dbReference type="NCBI Taxonomy" id="321146"/>
    <lineage>
        <taxon>Eukaryota</taxon>
        <taxon>Fungi</taxon>
        <taxon>Dikarya</taxon>
        <taxon>Ascomycota</taxon>
        <taxon>Pezizomycotina</taxon>
        <taxon>Dothideomycetes</taxon>
        <taxon>Dothideomycetidae</taxon>
        <taxon>Mycosphaerellales</taxon>
        <taxon>Mycosphaerellaceae</taxon>
        <taxon>Pseudocercospora</taxon>
    </lineage>
</organism>
<feature type="compositionally biased region" description="Basic and acidic residues" evidence="4">
    <location>
        <begin position="382"/>
        <end position="393"/>
    </location>
</feature>
<feature type="domain" description="6-phosphofructo-2-kinase" evidence="5">
    <location>
        <begin position="221"/>
        <end position="303"/>
    </location>
</feature>
<feature type="domain" description="6-phosphofructo-2-kinase" evidence="5">
    <location>
        <begin position="401"/>
        <end position="570"/>
    </location>
</feature>
<dbReference type="Pfam" id="PF09803">
    <property type="entry name" value="Pet100"/>
    <property type="match status" value="1"/>
</dbReference>
<evidence type="ECO:0000313" key="7">
    <source>
        <dbReference type="Proteomes" id="UP000070133"/>
    </source>
</evidence>
<feature type="compositionally biased region" description="Polar residues" evidence="4">
    <location>
        <begin position="189"/>
        <end position="198"/>
    </location>
</feature>
<keyword evidence="3" id="KW-0175">Coiled coil</keyword>
<dbReference type="GO" id="GO:0005524">
    <property type="term" value="F:ATP binding"/>
    <property type="evidence" value="ECO:0007669"/>
    <property type="project" value="UniProtKB-KW"/>
</dbReference>
<dbReference type="GO" id="GO:0005739">
    <property type="term" value="C:mitochondrion"/>
    <property type="evidence" value="ECO:0007669"/>
    <property type="project" value="InterPro"/>
</dbReference>
<reference evidence="6 7" key="1">
    <citation type="submission" date="2015-07" db="EMBL/GenBank/DDBJ databases">
        <title>Comparative genomics of the Sigatoka disease complex on banana suggests a link between parallel evolutionary changes in Pseudocercospora fijiensis and Pseudocercospora eumusae and increased virulence on the banana host.</title>
        <authorList>
            <person name="Chang T.-C."/>
            <person name="Salvucci A."/>
            <person name="Crous P.W."/>
            <person name="Stergiopoulos I."/>
        </authorList>
    </citation>
    <scope>NUCLEOTIDE SEQUENCE [LARGE SCALE GENOMIC DNA]</scope>
    <source>
        <strain evidence="6 7">CBS 114824</strain>
    </source>
</reference>
<dbReference type="GO" id="GO:0033617">
    <property type="term" value="P:mitochondrial respiratory chain complex IV assembly"/>
    <property type="evidence" value="ECO:0007669"/>
    <property type="project" value="InterPro"/>
</dbReference>
<dbReference type="PANTHER" id="PTHR10606:SF32">
    <property type="entry name" value="6-PHOSPHOFRUCTO-2-KINASE 1"/>
    <property type="match status" value="1"/>
</dbReference>
<feature type="region of interest" description="Disordered" evidence="4">
    <location>
        <begin position="51"/>
        <end position="75"/>
    </location>
</feature>
<dbReference type="SUPFAM" id="SSF52540">
    <property type="entry name" value="P-loop containing nucleoside triphosphate hydrolases"/>
    <property type="match status" value="1"/>
</dbReference>
<dbReference type="Pfam" id="PF00300">
    <property type="entry name" value="His_Phos_1"/>
    <property type="match status" value="1"/>
</dbReference>
<dbReference type="Proteomes" id="UP000070133">
    <property type="component" value="Unassembled WGS sequence"/>
</dbReference>
<evidence type="ECO:0000256" key="4">
    <source>
        <dbReference type="SAM" id="MobiDB-lite"/>
    </source>
</evidence>
<dbReference type="PIRSF" id="PIRSF000709">
    <property type="entry name" value="6PFK_2-Ptase"/>
    <property type="match status" value="1"/>
</dbReference>
<gene>
    <name evidence="6" type="ORF">AC578_373</name>
</gene>
<protein>
    <recommendedName>
        <fullName evidence="5">6-phosphofructo-2-kinase domain-containing protein</fullName>
    </recommendedName>
</protein>
<dbReference type="SUPFAM" id="SSF53254">
    <property type="entry name" value="Phosphoglycerate mutase-like"/>
    <property type="match status" value="1"/>
</dbReference>
<feature type="region of interest" description="Disordered" evidence="4">
    <location>
        <begin position="144"/>
        <end position="219"/>
    </location>
</feature>
<dbReference type="PANTHER" id="PTHR10606">
    <property type="entry name" value="6-PHOSPHOFRUCTO-2-KINASE/FRUCTOSE-2,6-BISPHOSPHATASE"/>
    <property type="match status" value="1"/>
</dbReference>
<dbReference type="GO" id="GO:0005829">
    <property type="term" value="C:cytosol"/>
    <property type="evidence" value="ECO:0007669"/>
    <property type="project" value="TreeGrafter"/>
</dbReference>
<dbReference type="GO" id="GO:0003873">
    <property type="term" value="F:6-phosphofructo-2-kinase activity"/>
    <property type="evidence" value="ECO:0007669"/>
    <property type="project" value="InterPro"/>
</dbReference>
<evidence type="ECO:0000313" key="6">
    <source>
        <dbReference type="EMBL" id="KXT05926.1"/>
    </source>
</evidence>
<dbReference type="CDD" id="cd07067">
    <property type="entry name" value="HP_PGM_like"/>
    <property type="match status" value="1"/>
</dbReference>
<dbReference type="InterPro" id="IPR027417">
    <property type="entry name" value="P-loop_NTPase"/>
</dbReference>
<keyword evidence="1" id="KW-0547">Nucleotide-binding</keyword>
<dbReference type="Gene3D" id="3.40.50.300">
    <property type="entry name" value="P-loop containing nucleotide triphosphate hydrolases"/>
    <property type="match status" value="2"/>
</dbReference>
<comment type="caution">
    <text evidence="6">The sequence shown here is derived from an EMBL/GenBank/DDBJ whole genome shotgun (WGS) entry which is preliminary data.</text>
</comment>
<dbReference type="InterPro" id="IPR013078">
    <property type="entry name" value="His_Pase_superF_clade-1"/>
</dbReference>
<dbReference type="InterPro" id="IPR018625">
    <property type="entry name" value="Pet100"/>
</dbReference>
<evidence type="ECO:0000256" key="1">
    <source>
        <dbReference type="ARBA" id="ARBA00022741"/>
    </source>
</evidence>
<feature type="compositionally biased region" description="Polar residues" evidence="4">
    <location>
        <begin position="144"/>
        <end position="180"/>
    </location>
</feature>
<evidence type="ECO:0000259" key="5">
    <source>
        <dbReference type="Pfam" id="PF01591"/>
    </source>
</evidence>
<dbReference type="Gene3D" id="3.40.50.1240">
    <property type="entry name" value="Phosphoglycerate mutase-like"/>
    <property type="match status" value="1"/>
</dbReference>
<dbReference type="GO" id="GO:0006003">
    <property type="term" value="P:fructose 2,6-bisphosphate metabolic process"/>
    <property type="evidence" value="ECO:0007669"/>
    <property type="project" value="InterPro"/>
</dbReference>
<accession>A0A139HU13</accession>
<evidence type="ECO:0000256" key="2">
    <source>
        <dbReference type="ARBA" id="ARBA00022840"/>
    </source>
</evidence>
<feature type="compositionally biased region" description="Acidic residues" evidence="4">
    <location>
        <begin position="394"/>
        <end position="403"/>
    </location>
</feature>
<feature type="compositionally biased region" description="Polar residues" evidence="4">
    <location>
        <begin position="353"/>
        <end position="362"/>
    </location>
</feature>
<dbReference type="InterPro" id="IPR013079">
    <property type="entry name" value="6Phosfructo_kin"/>
</dbReference>
<name>A0A139HU13_9PEZI</name>
<dbReference type="SMART" id="SM00855">
    <property type="entry name" value="PGAM"/>
    <property type="match status" value="1"/>
</dbReference>
<dbReference type="InterPro" id="IPR003094">
    <property type="entry name" value="6Pfruct_kin"/>
</dbReference>